<name>A0A162K708_9PROT</name>
<keyword evidence="7 10" id="KW-0238">DNA-binding</keyword>
<evidence type="ECO:0000256" key="9">
    <source>
        <dbReference type="ARBA" id="ARBA00038592"/>
    </source>
</evidence>
<dbReference type="GO" id="GO:0003677">
    <property type="term" value="F:DNA binding"/>
    <property type="evidence" value="ECO:0007669"/>
    <property type="project" value="UniProtKB-KW"/>
</dbReference>
<dbReference type="GO" id="GO:0051607">
    <property type="term" value="P:defense response to virus"/>
    <property type="evidence" value="ECO:0007669"/>
    <property type="project" value="UniProtKB-UniRule"/>
</dbReference>
<keyword evidence="5 10" id="KW-0460">Magnesium</keyword>
<sequence length="314" mass="34051">MLRRTIAISSGPTRLSVAHRQLVIDRQDQPRATVPIEDIGTVVVDHPAVTYTHDVLVSLADAGAGLVVCGQGHLPVAMLVATVGHGTQTARHIVQVDATPGLKRRLWGRIIRTKILLQADVAQQATGRDDGLAPLAARVKPGDPENLEAQAAQRYFKAVFGQGFRRRRDGATPNDLLNYGYAIMRSSVARAVVASGLAPALGLHHRHRNNPFCLADDLIEPFRPMIDRVVFDLCQAAGEVPEIDRRTKEALLSVLRHGVALSDGRRTPVDLAIRHAAASLGRSFEERKDLLILPASLPDPDLDLTTQAEEPDAP</sequence>
<reference evidence="11 12" key="1">
    <citation type="submission" date="2015-12" db="EMBL/GenBank/DDBJ databases">
        <title>Genome sequence of Tistrella mobilis MCCC 1A02139.</title>
        <authorList>
            <person name="Lu L."/>
            <person name="Lai Q."/>
            <person name="Shao Z."/>
            <person name="Qian P."/>
        </authorList>
    </citation>
    <scope>NUCLEOTIDE SEQUENCE [LARGE SCALE GENOMIC DNA]</scope>
    <source>
        <strain evidence="11 12">MCCC 1A02139</strain>
    </source>
</reference>
<evidence type="ECO:0000256" key="3">
    <source>
        <dbReference type="ARBA" id="ARBA00022759"/>
    </source>
</evidence>
<keyword evidence="8 10" id="KW-0464">Manganese</keyword>
<dbReference type="HAMAP" id="MF_01470">
    <property type="entry name" value="Cas1"/>
    <property type="match status" value="1"/>
</dbReference>
<gene>
    <name evidence="10" type="primary">cas1</name>
    <name evidence="11" type="ORF">AUP44_12560</name>
</gene>
<feature type="binding site" evidence="10">
    <location>
        <position position="148"/>
    </location>
    <ligand>
        <name>Mn(2+)</name>
        <dbReference type="ChEBI" id="CHEBI:29035"/>
    </ligand>
</feature>
<dbReference type="Gene3D" id="1.20.120.920">
    <property type="entry name" value="CRISPR-associated endonuclease Cas1, C-terminal domain"/>
    <property type="match status" value="1"/>
</dbReference>
<dbReference type="NCBIfam" id="TIGR00287">
    <property type="entry name" value="cas1"/>
    <property type="match status" value="1"/>
</dbReference>
<dbReference type="AlphaFoldDB" id="A0A162K708"/>
<dbReference type="NCBIfam" id="TIGR03639">
    <property type="entry name" value="cas1_NMENI"/>
    <property type="match status" value="1"/>
</dbReference>
<evidence type="ECO:0000256" key="6">
    <source>
        <dbReference type="ARBA" id="ARBA00023118"/>
    </source>
</evidence>
<keyword evidence="1 10" id="KW-0540">Nuclease</keyword>
<dbReference type="EMBL" id="LPZR01000196">
    <property type="protein sequence ID" value="KYO50599.1"/>
    <property type="molecule type" value="Genomic_DNA"/>
</dbReference>
<evidence type="ECO:0000256" key="1">
    <source>
        <dbReference type="ARBA" id="ARBA00022722"/>
    </source>
</evidence>
<dbReference type="Gene3D" id="3.100.10.20">
    <property type="entry name" value="CRISPR-associated endonuclease Cas1, N-terminal domain"/>
    <property type="match status" value="1"/>
</dbReference>
<dbReference type="OrthoDB" id="9803119at2"/>
<dbReference type="InterPro" id="IPR050646">
    <property type="entry name" value="Cas1"/>
</dbReference>
<comment type="caution">
    <text evidence="11">The sequence shown here is derived from an EMBL/GenBank/DDBJ whole genome shotgun (WGS) entry which is preliminary data.</text>
</comment>
<keyword evidence="4 10" id="KW-0378">Hydrolase</keyword>
<dbReference type="GO" id="GO:0046872">
    <property type="term" value="F:metal ion binding"/>
    <property type="evidence" value="ECO:0007669"/>
    <property type="project" value="UniProtKB-UniRule"/>
</dbReference>
<keyword evidence="6 10" id="KW-0051">Antiviral defense</keyword>
<dbReference type="Proteomes" id="UP000075787">
    <property type="component" value="Unassembled WGS sequence"/>
</dbReference>
<evidence type="ECO:0000256" key="5">
    <source>
        <dbReference type="ARBA" id="ARBA00022842"/>
    </source>
</evidence>
<proteinExistence type="inferred from homology"/>
<keyword evidence="2 10" id="KW-0479">Metal-binding</keyword>
<evidence type="ECO:0000256" key="10">
    <source>
        <dbReference type="HAMAP-Rule" id="MF_01470"/>
    </source>
</evidence>
<dbReference type="InterPro" id="IPR042211">
    <property type="entry name" value="CRISPR-assoc_Cas1_N"/>
</dbReference>
<evidence type="ECO:0000256" key="4">
    <source>
        <dbReference type="ARBA" id="ARBA00022801"/>
    </source>
</evidence>
<evidence type="ECO:0000256" key="7">
    <source>
        <dbReference type="ARBA" id="ARBA00023125"/>
    </source>
</evidence>
<dbReference type="PANTHER" id="PTHR34353:SF2">
    <property type="entry name" value="CRISPR-ASSOCIATED ENDONUCLEASE CAS1 1"/>
    <property type="match status" value="1"/>
</dbReference>
<dbReference type="InterPro" id="IPR019855">
    <property type="entry name" value="CRISPR-assoc_Cas1_NMENI"/>
</dbReference>
<evidence type="ECO:0000313" key="12">
    <source>
        <dbReference type="Proteomes" id="UP000075787"/>
    </source>
</evidence>
<organism evidence="11 12">
    <name type="scientific">Tistrella mobilis</name>
    <dbReference type="NCBI Taxonomy" id="171437"/>
    <lineage>
        <taxon>Bacteria</taxon>
        <taxon>Pseudomonadati</taxon>
        <taxon>Pseudomonadota</taxon>
        <taxon>Alphaproteobacteria</taxon>
        <taxon>Geminicoccales</taxon>
        <taxon>Geminicoccaceae</taxon>
        <taxon>Tistrella</taxon>
    </lineage>
</organism>
<keyword evidence="3 10" id="KW-0255">Endonuclease</keyword>
<dbReference type="EC" id="3.1.-.-" evidence="10"/>
<comment type="similarity">
    <text evidence="10">Belongs to the CRISPR-associated endonuclease Cas1 family.</text>
</comment>
<feature type="binding site" evidence="10">
    <location>
        <position position="220"/>
    </location>
    <ligand>
        <name>Mn(2+)</name>
        <dbReference type="ChEBI" id="CHEBI:29035"/>
    </ligand>
</feature>
<dbReference type="GO" id="GO:0016787">
    <property type="term" value="F:hydrolase activity"/>
    <property type="evidence" value="ECO:0007669"/>
    <property type="project" value="UniProtKB-KW"/>
</dbReference>
<accession>A0A162K708</accession>
<dbReference type="Pfam" id="PF01867">
    <property type="entry name" value="Cas_Cas1"/>
    <property type="match status" value="1"/>
</dbReference>
<dbReference type="GeneID" id="97242122"/>
<comment type="subunit">
    <text evidence="9 10">Homodimer, forms a heterotetramer with a Cas2 homodimer.</text>
</comment>
<comment type="cofactor">
    <cofactor evidence="10">
        <name>Mg(2+)</name>
        <dbReference type="ChEBI" id="CHEBI:18420"/>
    </cofactor>
    <cofactor evidence="10">
        <name>Mn(2+)</name>
        <dbReference type="ChEBI" id="CHEBI:29035"/>
    </cofactor>
</comment>
<dbReference type="InterPro" id="IPR042206">
    <property type="entry name" value="CRISPR-assoc_Cas1_C"/>
</dbReference>
<evidence type="ECO:0000256" key="8">
    <source>
        <dbReference type="ARBA" id="ARBA00023211"/>
    </source>
</evidence>
<protein>
    <recommendedName>
        <fullName evidence="10">CRISPR-associated endonuclease Cas1</fullName>
        <ecNumber evidence="10">3.1.-.-</ecNumber>
    </recommendedName>
</protein>
<evidence type="ECO:0000313" key="11">
    <source>
        <dbReference type="EMBL" id="KYO50599.1"/>
    </source>
</evidence>
<comment type="function">
    <text evidence="10">CRISPR (clustered regularly interspaced short palindromic repeat), is an adaptive immune system that provides protection against mobile genetic elements (viruses, transposable elements and conjugative plasmids). CRISPR clusters contain spacers, sequences complementary to antecedent mobile elements, and target invading nucleic acids. CRISPR clusters are transcribed and processed into CRISPR RNA (crRNA). Acts as a dsDNA endonuclease. Involved in the integration of spacer DNA into the CRISPR cassette.</text>
</comment>
<evidence type="ECO:0000256" key="2">
    <source>
        <dbReference type="ARBA" id="ARBA00022723"/>
    </source>
</evidence>
<dbReference type="GO" id="GO:0043571">
    <property type="term" value="P:maintenance of CRISPR repeat elements"/>
    <property type="evidence" value="ECO:0007669"/>
    <property type="project" value="UniProtKB-UniRule"/>
</dbReference>
<dbReference type="PANTHER" id="PTHR34353">
    <property type="entry name" value="CRISPR-ASSOCIATED ENDONUCLEASE CAS1 1"/>
    <property type="match status" value="1"/>
</dbReference>
<feature type="binding site" evidence="10">
    <location>
        <position position="205"/>
    </location>
    <ligand>
        <name>Mn(2+)</name>
        <dbReference type="ChEBI" id="CHEBI:29035"/>
    </ligand>
</feature>
<dbReference type="GO" id="GO:0004520">
    <property type="term" value="F:DNA endonuclease activity"/>
    <property type="evidence" value="ECO:0007669"/>
    <property type="project" value="InterPro"/>
</dbReference>
<dbReference type="InterPro" id="IPR002729">
    <property type="entry name" value="CRISPR-assoc_Cas1"/>
</dbReference>
<dbReference type="RefSeq" id="WP_062767884.1">
    <property type="nucleotide sequence ID" value="NZ_CP121045.1"/>
</dbReference>